<keyword evidence="3" id="KW-1185">Reference proteome</keyword>
<reference evidence="2" key="1">
    <citation type="submission" date="2022-09" db="EMBL/GenBank/DDBJ databases">
        <authorList>
            <person name="Yuan C."/>
            <person name="Ke Z."/>
        </authorList>
    </citation>
    <scope>NUCLEOTIDE SEQUENCE</scope>
    <source>
        <strain evidence="2">LB-8</strain>
    </source>
</reference>
<comment type="caution">
    <text evidence="2">The sequence shown here is derived from an EMBL/GenBank/DDBJ whole genome shotgun (WGS) entry which is preliminary data.</text>
</comment>
<reference evidence="2" key="2">
    <citation type="submission" date="2023-04" db="EMBL/GenBank/DDBJ databases">
        <title>Paracnuella aquatica gen. nov., sp. nov., a member of the family Chitinophagaceae isolated from a hot spring.</title>
        <authorList>
            <person name="Wang C."/>
        </authorList>
    </citation>
    <scope>NUCLEOTIDE SEQUENCE</scope>
    <source>
        <strain evidence="2">LB-8</strain>
    </source>
</reference>
<evidence type="ECO:0000313" key="2">
    <source>
        <dbReference type="EMBL" id="MCU7550287.1"/>
    </source>
</evidence>
<evidence type="ECO:0000256" key="1">
    <source>
        <dbReference type="SAM" id="MobiDB-lite"/>
    </source>
</evidence>
<proteinExistence type="predicted"/>
<dbReference type="RefSeq" id="WP_279297727.1">
    <property type="nucleotide sequence ID" value="NZ_JAOTIF010000011.1"/>
</dbReference>
<feature type="region of interest" description="Disordered" evidence="1">
    <location>
        <begin position="1"/>
        <end position="92"/>
    </location>
</feature>
<sequence>MKRHQSEPEKENTSQDPSEKSAESNSPANPMEKRKTPKEGEFRNVQKSKEDRDAYDDDFEVEQEDELTERDAQTEKADRSTKNRLNNAGEKY</sequence>
<feature type="compositionally biased region" description="Basic and acidic residues" evidence="1">
    <location>
        <begin position="69"/>
        <end position="81"/>
    </location>
</feature>
<organism evidence="2 3">
    <name type="scientific">Paraflavisolibacter caeni</name>
    <dbReference type="NCBI Taxonomy" id="2982496"/>
    <lineage>
        <taxon>Bacteria</taxon>
        <taxon>Pseudomonadati</taxon>
        <taxon>Bacteroidota</taxon>
        <taxon>Chitinophagia</taxon>
        <taxon>Chitinophagales</taxon>
        <taxon>Chitinophagaceae</taxon>
        <taxon>Paraflavisolibacter</taxon>
    </lineage>
</organism>
<feature type="compositionally biased region" description="Basic and acidic residues" evidence="1">
    <location>
        <begin position="1"/>
        <end position="22"/>
    </location>
</feature>
<protein>
    <submittedName>
        <fullName evidence="2">Uncharacterized protein</fullName>
    </submittedName>
</protein>
<evidence type="ECO:0000313" key="3">
    <source>
        <dbReference type="Proteomes" id="UP001155483"/>
    </source>
</evidence>
<accession>A0A9X2XX32</accession>
<name>A0A9X2XX32_9BACT</name>
<dbReference type="EMBL" id="JAOTIF010000011">
    <property type="protein sequence ID" value="MCU7550287.1"/>
    <property type="molecule type" value="Genomic_DNA"/>
</dbReference>
<feature type="compositionally biased region" description="Basic and acidic residues" evidence="1">
    <location>
        <begin position="31"/>
        <end position="52"/>
    </location>
</feature>
<dbReference type="Proteomes" id="UP001155483">
    <property type="component" value="Unassembled WGS sequence"/>
</dbReference>
<dbReference type="AlphaFoldDB" id="A0A9X2XX32"/>
<gene>
    <name evidence="2" type="ORF">OCK74_14285</name>
</gene>
<feature type="compositionally biased region" description="Acidic residues" evidence="1">
    <location>
        <begin position="53"/>
        <end position="68"/>
    </location>
</feature>